<dbReference type="InterPro" id="IPR027417">
    <property type="entry name" value="P-loop_NTPase"/>
</dbReference>
<sequence>MWAAGQVGGGALIGRDGELAALGTALATHRLVTVTGAAGVGKSRLVREATGREATVGPPGGPHRTVVRVRWHDGVPAGPRALATRIARELDTAAGGGPGGGALPGLAAAVRALPGGAPLLVLDDVDPVLADCAGLVRALLADVPALRVLVTARRPLGVGGEHVLRLPPLAPAPAAELFRALAERRGLAGAVDRATAARVCALVEGVPLALELAAAQLERLGPGRLATRLRGGQCWLAAPGAPLLRHRSVRASIGAVHALCDPVVRTVWRRLSVFTGSFTEQAAVFVCEEADLAPADVPRALAALAEVGVLRAPGPPAAAPPRPLREPRLLMGRAARDFGAERLAAAGESAAARARHARHCRSTAAVAETLWNTGLQQQAVGLVRDGLDDLGGFLDHAARHPVHAETAVETVLHLWFWWAAHHRGAEGVARLLALLPLLPPDSALTARGQWLAGWLAADADPATARCLLELAWPAAVLAGDDALVGRIAHAHGTLAWKRRDLVSAAELYRQAADTVPEHSPGGPGPMVSLAALAVIQTRTAPAAAARTARRALAQPAGGHDTWATALAQYALVLADHRAGRTGRARYRVRRALAHLEARLDAPQAHTALARLLRHLDRVPALREPAGPPEGHGARRDAAVPAPAGREAGAAPHGGRGPVRGAVGGR</sequence>
<gene>
    <name evidence="3" type="ORF">GCM10010305_58850</name>
</gene>
<feature type="region of interest" description="Disordered" evidence="1">
    <location>
        <begin position="621"/>
        <end position="665"/>
    </location>
</feature>
<evidence type="ECO:0000313" key="4">
    <source>
        <dbReference type="Proteomes" id="UP000644020"/>
    </source>
</evidence>
<proteinExistence type="predicted"/>
<dbReference type="AlphaFoldDB" id="A0A918T9H1"/>
<reference evidence="3" key="2">
    <citation type="submission" date="2020-09" db="EMBL/GenBank/DDBJ databases">
        <authorList>
            <person name="Sun Q."/>
            <person name="Ohkuma M."/>
        </authorList>
    </citation>
    <scope>NUCLEOTIDE SEQUENCE</scope>
    <source>
        <strain evidence="3">JCM 4518</strain>
    </source>
</reference>
<reference evidence="3" key="1">
    <citation type="journal article" date="2014" name="Int. J. Syst. Evol. Microbiol.">
        <title>Complete genome sequence of Corynebacterium casei LMG S-19264T (=DSM 44701T), isolated from a smear-ripened cheese.</title>
        <authorList>
            <consortium name="US DOE Joint Genome Institute (JGI-PGF)"/>
            <person name="Walter F."/>
            <person name="Albersmeier A."/>
            <person name="Kalinowski J."/>
            <person name="Ruckert C."/>
        </authorList>
    </citation>
    <scope>NUCLEOTIDE SEQUENCE</scope>
    <source>
        <strain evidence="3">JCM 4518</strain>
    </source>
</reference>
<dbReference type="PANTHER" id="PTHR47691">
    <property type="entry name" value="REGULATOR-RELATED"/>
    <property type="match status" value="1"/>
</dbReference>
<evidence type="ECO:0000259" key="2">
    <source>
        <dbReference type="Pfam" id="PF13401"/>
    </source>
</evidence>
<feature type="domain" description="ORC1/DEAH AAA+ ATPase" evidence="2">
    <location>
        <begin position="28"/>
        <end position="139"/>
    </location>
</feature>
<evidence type="ECO:0000313" key="3">
    <source>
        <dbReference type="EMBL" id="GHB08046.1"/>
    </source>
</evidence>
<protein>
    <recommendedName>
        <fullName evidence="2">ORC1/DEAH AAA+ ATPase domain-containing protein</fullName>
    </recommendedName>
</protein>
<evidence type="ECO:0000256" key="1">
    <source>
        <dbReference type="SAM" id="MobiDB-lite"/>
    </source>
</evidence>
<dbReference type="EMBL" id="BMUL01000023">
    <property type="protein sequence ID" value="GHB08046.1"/>
    <property type="molecule type" value="Genomic_DNA"/>
</dbReference>
<dbReference type="InterPro" id="IPR049945">
    <property type="entry name" value="AAA_22"/>
</dbReference>
<dbReference type="PANTHER" id="PTHR47691:SF3">
    <property type="entry name" value="HTH-TYPE TRANSCRIPTIONAL REGULATOR RV0890C-RELATED"/>
    <property type="match status" value="1"/>
</dbReference>
<dbReference type="Proteomes" id="UP000644020">
    <property type="component" value="Unassembled WGS sequence"/>
</dbReference>
<dbReference type="Gene3D" id="3.40.50.300">
    <property type="entry name" value="P-loop containing nucleotide triphosphate hydrolases"/>
    <property type="match status" value="1"/>
</dbReference>
<dbReference type="SUPFAM" id="SSF52540">
    <property type="entry name" value="P-loop containing nucleoside triphosphate hydrolases"/>
    <property type="match status" value="1"/>
</dbReference>
<name>A0A918T9H1_9ACTN</name>
<dbReference type="GO" id="GO:0016887">
    <property type="term" value="F:ATP hydrolysis activity"/>
    <property type="evidence" value="ECO:0007669"/>
    <property type="project" value="InterPro"/>
</dbReference>
<organism evidence="3 4">
    <name type="scientific">Streptomyces termitum</name>
    <dbReference type="NCBI Taxonomy" id="67368"/>
    <lineage>
        <taxon>Bacteria</taxon>
        <taxon>Bacillati</taxon>
        <taxon>Actinomycetota</taxon>
        <taxon>Actinomycetes</taxon>
        <taxon>Kitasatosporales</taxon>
        <taxon>Streptomycetaceae</taxon>
        <taxon>Streptomyces</taxon>
    </lineage>
</organism>
<feature type="compositionally biased region" description="Low complexity" evidence="1">
    <location>
        <begin position="638"/>
        <end position="650"/>
    </location>
</feature>
<dbReference type="RefSeq" id="WP_189982945.1">
    <property type="nucleotide sequence ID" value="NZ_BMUL01000023.1"/>
</dbReference>
<accession>A0A918T9H1</accession>
<comment type="caution">
    <text evidence="3">The sequence shown here is derived from an EMBL/GenBank/DDBJ whole genome shotgun (WGS) entry which is preliminary data.</text>
</comment>
<feature type="compositionally biased region" description="Gly residues" evidence="1">
    <location>
        <begin position="651"/>
        <end position="665"/>
    </location>
</feature>
<dbReference type="PRINTS" id="PR00364">
    <property type="entry name" value="DISEASERSIST"/>
</dbReference>
<dbReference type="Pfam" id="PF13401">
    <property type="entry name" value="AAA_22"/>
    <property type="match status" value="1"/>
</dbReference>
<keyword evidence="4" id="KW-1185">Reference proteome</keyword>